<dbReference type="EMBL" id="JAFEKC020000017">
    <property type="protein sequence ID" value="KAK0510020.1"/>
    <property type="molecule type" value="Genomic_DNA"/>
</dbReference>
<gene>
    <name evidence="3" type="ORF">JMJ35_007414</name>
</gene>
<accession>A0AA39QXR9</accession>
<protein>
    <submittedName>
        <fullName evidence="3">Uncharacterized protein</fullName>
    </submittedName>
</protein>
<dbReference type="AlphaFoldDB" id="A0AA39QXR9"/>
<keyword evidence="2" id="KW-0472">Membrane</keyword>
<organism evidence="3 4">
    <name type="scientific">Cladonia borealis</name>
    <dbReference type="NCBI Taxonomy" id="184061"/>
    <lineage>
        <taxon>Eukaryota</taxon>
        <taxon>Fungi</taxon>
        <taxon>Dikarya</taxon>
        <taxon>Ascomycota</taxon>
        <taxon>Pezizomycotina</taxon>
        <taxon>Lecanoromycetes</taxon>
        <taxon>OSLEUM clade</taxon>
        <taxon>Lecanoromycetidae</taxon>
        <taxon>Lecanorales</taxon>
        <taxon>Lecanorineae</taxon>
        <taxon>Cladoniaceae</taxon>
        <taxon>Cladonia</taxon>
    </lineage>
</organism>
<evidence type="ECO:0000313" key="3">
    <source>
        <dbReference type="EMBL" id="KAK0510020.1"/>
    </source>
</evidence>
<evidence type="ECO:0000313" key="4">
    <source>
        <dbReference type="Proteomes" id="UP001166286"/>
    </source>
</evidence>
<proteinExistence type="predicted"/>
<keyword evidence="2" id="KW-1133">Transmembrane helix</keyword>
<feature type="transmembrane region" description="Helical" evidence="2">
    <location>
        <begin position="146"/>
        <end position="167"/>
    </location>
</feature>
<dbReference type="Proteomes" id="UP001166286">
    <property type="component" value="Unassembled WGS sequence"/>
</dbReference>
<comment type="caution">
    <text evidence="3">The sequence shown here is derived from an EMBL/GenBank/DDBJ whole genome shotgun (WGS) entry which is preliminary data.</text>
</comment>
<reference evidence="3" key="1">
    <citation type="submission" date="2023-03" db="EMBL/GenBank/DDBJ databases">
        <title>Complete genome of Cladonia borealis.</title>
        <authorList>
            <person name="Park H."/>
        </authorList>
    </citation>
    <scope>NUCLEOTIDE SEQUENCE</scope>
    <source>
        <strain evidence="3">ANT050790</strain>
    </source>
</reference>
<evidence type="ECO:0000256" key="2">
    <source>
        <dbReference type="SAM" id="Phobius"/>
    </source>
</evidence>
<feature type="transmembrane region" description="Helical" evidence="2">
    <location>
        <begin position="47"/>
        <end position="67"/>
    </location>
</feature>
<name>A0AA39QXR9_9LECA</name>
<keyword evidence="4" id="KW-1185">Reference proteome</keyword>
<keyword evidence="2" id="KW-0812">Transmembrane</keyword>
<sequence>MTMEKTPFLNIDNIDSDEDSGVPSSGAECGPWLPRSQDAKESKLVRLLPVLDLMIPTATSIMLYCFGELQSTGMLYEFVKNHQAMSQIFVQTISHILGLFQVSSLCAVLNLSMRYRIMHGSVALQVLSFSVALSTARIDLYLPRRLLLLNAAFIAATFLPAALWAPAISPVTVLTSQGIEDQLLPAFTEGSKAYWDSQFQLRGPGGSVYNINHHCSLINDKRGLVPSCPVPTLQGLLLLSASSATTLDGGPRNHSKLDNSNWEFIGRSFGAGSSVGKADQRIAGDRILYYNYNESGYVANVSCIKNSTSDFRFRLEGIVGKNFSVLEYHRTYHPEMPVDHSWGSWPDIRSTSSIYYVYGYLPNSVIGTPELYPSISWHEGYENITAWAAVTNDNRNMIAVAAGNRLYRELDQIQCEVLFKPTVFDVTVDRMQRSITVEAQPSVEAEDIDPNGHLRANVMHSINLLSRMSPSLYVSVLGETLSRNVERMQKQRPDLNETEAVTSAVAESFTAIIDDILVAYGASQIVIAQDTTSTAAHGLMEAIQLGHPFYRKSVLIINFLIILIVLFETARTRGWKCLTKFNILDIKSAVVAASAGGSGIVKAVWARHRSQGTQWAGDPRDVIVRETMVDLGLHSTLSHVETPAIVIASDEALIERRGRTIRLDSHFSDSRRYTAQHLSEIAKLRPHHEKSIPTAAVRSAPRLY</sequence>
<feature type="region of interest" description="Disordered" evidence="1">
    <location>
        <begin position="1"/>
        <end position="27"/>
    </location>
</feature>
<evidence type="ECO:0000256" key="1">
    <source>
        <dbReference type="SAM" id="MobiDB-lite"/>
    </source>
</evidence>
<feature type="transmembrane region" description="Helical" evidence="2">
    <location>
        <begin position="88"/>
        <end position="111"/>
    </location>
</feature>